<comment type="caution">
    <text evidence="3">The sequence shown here is derived from an EMBL/GenBank/DDBJ whole genome shotgun (WGS) entry which is preliminary data.</text>
</comment>
<keyword evidence="4" id="KW-1185">Reference proteome</keyword>
<organism evidence="3 4">
    <name type="scientific">Knoellia koreensis</name>
    <dbReference type="NCBI Taxonomy" id="2730921"/>
    <lineage>
        <taxon>Bacteria</taxon>
        <taxon>Bacillati</taxon>
        <taxon>Actinomycetota</taxon>
        <taxon>Actinomycetes</taxon>
        <taxon>Micrococcales</taxon>
        <taxon>Intrasporangiaceae</taxon>
        <taxon>Knoellia</taxon>
    </lineage>
</organism>
<dbReference type="AlphaFoldDB" id="A0A849HID8"/>
<evidence type="ECO:0000256" key="2">
    <source>
        <dbReference type="ARBA" id="ARBA00023002"/>
    </source>
</evidence>
<dbReference type="FunFam" id="3.40.50.720:FF:000084">
    <property type="entry name" value="Short-chain dehydrogenase reductase"/>
    <property type="match status" value="1"/>
</dbReference>
<protein>
    <submittedName>
        <fullName evidence="3">SDR family oxidoreductase</fullName>
    </submittedName>
</protein>
<dbReference type="GO" id="GO:0016491">
    <property type="term" value="F:oxidoreductase activity"/>
    <property type="evidence" value="ECO:0007669"/>
    <property type="project" value="UniProtKB-KW"/>
</dbReference>
<evidence type="ECO:0000313" key="3">
    <source>
        <dbReference type="EMBL" id="NNM47715.1"/>
    </source>
</evidence>
<evidence type="ECO:0000256" key="1">
    <source>
        <dbReference type="ARBA" id="ARBA00006484"/>
    </source>
</evidence>
<comment type="similarity">
    <text evidence="1">Belongs to the short-chain dehydrogenases/reductases (SDR) family.</text>
</comment>
<dbReference type="EMBL" id="JABEPQ010000004">
    <property type="protein sequence ID" value="NNM47715.1"/>
    <property type="molecule type" value="Genomic_DNA"/>
</dbReference>
<dbReference type="PRINTS" id="PR00081">
    <property type="entry name" value="GDHRDH"/>
</dbReference>
<dbReference type="InterPro" id="IPR050259">
    <property type="entry name" value="SDR"/>
</dbReference>
<dbReference type="RefSeq" id="WP_171244823.1">
    <property type="nucleotide sequence ID" value="NZ_JABEPQ010000004.1"/>
</dbReference>
<name>A0A849HID8_9MICO</name>
<dbReference type="PANTHER" id="PTHR42879:SF6">
    <property type="entry name" value="NADPH-DEPENDENT REDUCTASE BACG"/>
    <property type="match status" value="1"/>
</dbReference>
<evidence type="ECO:0000313" key="4">
    <source>
        <dbReference type="Proteomes" id="UP000588586"/>
    </source>
</evidence>
<gene>
    <name evidence="3" type="ORF">HJG52_17115</name>
</gene>
<reference evidence="3 4" key="1">
    <citation type="submission" date="2020-04" db="EMBL/GenBank/DDBJ databases">
        <title>Knoellia sp. isolate from air conditioner.</title>
        <authorList>
            <person name="Chea S."/>
            <person name="Kim D.-U."/>
        </authorList>
    </citation>
    <scope>NUCLEOTIDE SEQUENCE [LARGE SCALE GENOMIC DNA]</scope>
    <source>
        <strain evidence="3 4">DB2414S</strain>
    </source>
</reference>
<keyword evidence="2" id="KW-0560">Oxidoreductase</keyword>
<proteinExistence type="inferred from homology"/>
<dbReference type="InterPro" id="IPR002347">
    <property type="entry name" value="SDR_fam"/>
</dbReference>
<accession>A0A849HID8</accession>
<dbReference type="InterPro" id="IPR036291">
    <property type="entry name" value="NAD(P)-bd_dom_sf"/>
</dbReference>
<dbReference type="PANTHER" id="PTHR42879">
    <property type="entry name" value="3-OXOACYL-(ACYL-CARRIER-PROTEIN) REDUCTASE"/>
    <property type="match status" value="1"/>
</dbReference>
<dbReference type="SUPFAM" id="SSF51735">
    <property type="entry name" value="NAD(P)-binding Rossmann-fold domains"/>
    <property type="match status" value="1"/>
</dbReference>
<dbReference type="Pfam" id="PF13561">
    <property type="entry name" value="adh_short_C2"/>
    <property type="match status" value="1"/>
</dbReference>
<dbReference type="Gene3D" id="3.40.50.720">
    <property type="entry name" value="NAD(P)-binding Rossmann-like Domain"/>
    <property type="match status" value="1"/>
</dbReference>
<sequence>MDLRLKGRTAFVVGSTAGLGLAIAKALGSEGANVVLTGRRAGVAEEEARSLPSAIGVELDLERPETVDAALMTARESFGEIDVLVLNGGGPVPGPASELTPERLEQATRTLLTAQVRLANAVLPAMRAASWGRILAIGSSGVQQPIPNLASSNIARAGLAGYLKTLANEVAADGVTVNMILPGRIATDRVAGLDARNAESAGVSVQEIQSQSERSIPAGRYGRAAEFADVAAFLCSDRASYVVGAQIRVDGGLIRAL</sequence>
<dbReference type="Proteomes" id="UP000588586">
    <property type="component" value="Unassembled WGS sequence"/>
</dbReference>